<dbReference type="InterPro" id="IPR035952">
    <property type="entry name" value="Rhomboid-like_sf"/>
</dbReference>
<proteinExistence type="predicted"/>
<dbReference type="GO" id="GO:0016020">
    <property type="term" value="C:membrane"/>
    <property type="evidence" value="ECO:0007669"/>
    <property type="project" value="UniProtKB-SubCell"/>
</dbReference>
<comment type="subcellular location">
    <subcellularLocation>
        <location evidence="1">Membrane</location>
        <topology evidence="1">Multi-pass membrane protein</topology>
    </subcellularLocation>
</comment>
<evidence type="ECO:0000256" key="4">
    <source>
        <dbReference type="ARBA" id="ARBA00023136"/>
    </source>
</evidence>
<feature type="transmembrane region" description="Helical" evidence="6">
    <location>
        <begin position="32"/>
        <end position="54"/>
    </location>
</feature>
<protein>
    <recommendedName>
        <fullName evidence="9">CUE domain-containing protein</fullName>
    </recommendedName>
</protein>
<dbReference type="EMBL" id="JAACJJ010000028">
    <property type="protein sequence ID" value="KAF5322007.1"/>
    <property type="molecule type" value="Genomic_DNA"/>
</dbReference>
<keyword evidence="4 6" id="KW-0472">Membrane</keyword>
<sequence>MAFTNSSDFFLSALLLYNVGTQIERQFGSIKYASYAFVSLLVSTLLELVTLLFFHRFGINHMSMGPSALIFSLIYQYSRIVPAMYKYRFFGIEFTNKSVNYFLAFQLAISRLPASLAVMVIGLLSGQIYRSDIAGLNTYRFSPSLVCFSKRYLAPLIGSLRAPKRSNRALPDGSGEGSQTPDASQQNDEVVTTARNPPPAPRPAARELPTEEANAPSVMREWVNELTGRTDQASTGLRVPSDTEITHVTSMFPSLDRAVVVAALQRRQDTKSLRV</sequence>
<keyword evidence="2 6" id="KW-0812">Transmembrane</keyword>
<dbReference type="Gene3D" id="1.20.1540.10">
    <property type="entry name" value="Rhomboid-like"/>
    <property type="match status" value="1"/>
</dbReference>
<keyword evidence="8" id="KW-1185">Reference proteome</keyword>
<gene>
    <name evidence="7" type="ORF">D9619_000697</name>
</gene>
<name>A0A8H5BEU5_9AGAR</name>
<evidence type="ECO:0000256" key="1">
    <source>
        <dbReference type="ARBA" id="ARBA00004141"/>
    </source>
</evidence>
<evidence type="ECO:0000256" key="5">
    <source>
        <dbReference type="SAM" id="MobiDB-lite"/>
    </source>
</evidence>
<dbReference type="PANTHER" id="PTHR43066">
    <property type="entry name" value="RHOMBOID-RELATED PROTEIN"/>
    <property type="match status" value="1"/>
</dbReference>
<reference evidence="7 8" key="1">
    <citation type="journal article" date="2020" name="ISME J.">
        <title>Uncovering the hidden diversity of litter-decomposition mechanisms in mushroom-forming fungi.</title>
        <authorList>
            <person name="Floudas D."/>
            <person name="Bentzer J."/>
            <person name="Ahren D."/>
            <person name="Johansson T."/>
            <person name="Persson P."/>
            <person name="Tunlid A."/>
        </authorList>
    </citation>
    <scope>NUCLEOTIDE SEQUENCE [LARGE SCALE GENOMIC DNA]</scope>
    <source>
        <strain evidence="7 8">CBS 101986</strain>
    </source>
</reference>
<evidence type="ECO:0000256" key="2">
    <source>
        <dbReference type="ARBA" id="ARBA00022692"/>
    </source>
</evidence>
<dbReference type="Proteomes" id="UP000567179">
    <property type="component" value="Unassembled WGS sequence"/>
</dbReference>
<feature type="transmembrane region" description="Helical" evidence="6">
    <location>
        <begin position="66"/>
        <end position="85"/>
    </location>
</feature>
<feature type="region of interest" description="Disordered" evidence="5">
    <location>
        <begin position="165"/>
        <end position="217"/>
    </location>
</feature>
<dbReference type="AlphaFoldDB" id="A0A8H5BEU5"/>
<comment type="caution">
    <text evidence="7">The sequence shown here is derived from an EMBL/GenBank/DDBJ whole genome shotgun (WGS) entry which is preliminary data.</text>
</comment>
<feature type="transmembrane region" description="Helical" evidence="6">
    <location>
        <begin position="105"/>
        <end position="124"/>
    </location>
</feature>
<evidence type="ECO:0000313" key="8">
    <source>
        <dbReference type="Proteomes" id="UP000567179"/>
    </source>
</evidence>
<feature type="compositionally biased region" description="Polar residues" evidence="5">
    <location>
        <begin position="177"/>
        <end position="190"/>
    </location>
</feature>
<dbReference type="OrthoDB" id="272778at2759"/>
<keyword evidence="3 6" id="KW-1133">Transmembrane helix</keyword>
<evidence type="ECO:0000256" key="6">
    <source>
        <dbReference type="SAM" id="Phobius"/>
    </source>
</evidence>
<dbReference type="SUPFAM" id="SSF144091">
    <property type="entry name" value="Rhomboid-like"/>
    <property type="match status" value="1"/>
</dbReference>
<accession>A0A8H5BEU5</accession>
<dbReference type="PANTHER" id="PTHR43066:SF21">
    <property type="entry name" value="UBIQUITIN-ASSOCIATED DOMAIN-CONTAINING PROTEIN 2"/>
    <property type="match status" value="1"/>
</dbReference>
<evidence type="ECO:0000256" key="3">
    <source>
        <dbReference type="ARBA" id="ARBA00022989"/>
    </source>
</evidence>
<dbReference type="GO" id="GO:0004252">
    <property type="term" value="F:serine-type endopeptidase activity"/>
    <property type="evidence" value="ECO:0007669"/>
    <property type="project" value="TreeGrafter"/>
</dbReference>
<organism evidence="7 8">
    <name type="scientific">Psilocybe cf. subviscida</name>
    <dbReference type="NCBI Taxonomy" id="2480587"/>
    <lineage>
        <taxon>Eukaryota</taxon>
        <taxon>Fungi</taxon>
        <taxon>Dikarya</taxon>
        <taxon>Basidiomycota</taxon>
        <taxon>Agaricomycotina</taxon>
        <taxon>Agaricomycetes</taxon>
        <taxon>Agaricomycetidae</taxon>
        <taxon>Agaricales</taxon>
        <taxon>Agaricineae</taxon>
        <taxon>Strophariaceae</taxon>
        <taxon>Psilocybe</taxon>
    </lineage>
</organism>
<evidence type="ECO:0008006" key="9">
    <source>
        <dbReference type="Google" id="ProtNLM"/>
    </source>
</evidence>
<evidence type="ECO:0000313" key="7">
    <source>
        <dbReference type="EMBL" id="KAF5322007.1"/>
    </source>
</evidence>